<dbReference type="AlphaFoldDB" id="A0A1M7E1Z0"/>
<dbReference type="Gene3D" id="2.40.160.60">
    <property type="entry name" value="Outer membrane protein transport protein (OMPP1/FadL/TodX)"/>
    <property type="match status" value="1"/>
</dbReference>
<evidence type="ECO:0000313" key="2">
    <source>
        <dbReference type="EMBL" id="SHL85744.1"/>
    </source>
</evidence>
<keyword evidence="1" id="KW-0732">Signal</keyword>
<dbReference type="STRING" id="1419482.SAMN05444266_105241"/>
<feature type="chain" id="PRO_5009925263" description="Long-chain fatty acid transport protein" evidence="1">
    <location>
        <begin position="25"/>
        <end position="432"/>
    </location>
</feature>
<evidence type="ECO:0000313" key="3">
    <source>
        <dbReference type="Proteomes" id="UP000184420"/>
    </source>
</evidence>
<proteinExistence type="predicted"/>
<protein>
    <recommendedName>
        <fullName evidence="4">Long-chain fatty acid transport protein</fullName>
    </recommendedName>
</protein>
<reference evidence="2 3" key="1">
    <citation type="submission" date="2016-11" db="EMBL/GenBank/DDBJ databases">
        <authorList>
            <person name="Jaros S."/>
            <person name="Januszkiewicz K."/>
            <person name="Wedrychowicz H."/>
        </authorList>
    </citation>
    <scope>NUCLEOTIDE SEQUENCE [LARGE SCALE GENOMIC DNA]</scope>
    <source>
        <strain evidence="2 3">DSM 27406</strain>
    </source>
</reference>
<dbReference type="RefSeq" id="WP_073082016.1">
    <property type="nucleotide sequence ID" value="NZ_FRBL01000005.1"/>
</dbReference>
<name>A0A1M7E1Z0_9BACT</name>
<sequence>MHRTKASILCLFGAVFLLANNATAQDNSPYSRYGLGDLNNNQNIVNRGMGGVSQAYSDPTSVNFINPASYSNLLLTSLDIAVEGGARNINDGGGSFSSGFGTLSYLQLGIPIKKKWGMNLGLRPVTRVSYNIQEPVTGNFFDTVRLPLINRYEGSGGLYQVYAGTGVGIGNFSIGVNIGYLFGNLENNTTIIYPGNTIFASRRMNRISYNSFFYKAGVQYKAKLTKDMDLLLGASGSLNQNMSARRAQLHESVIYDASTNAFTNQDTVLYTKGAKGTVVYPTEFGGGFMLRKADKWQVGADFNTTSWQDNFKVFGTPDPETQNSYKMSVGGQFVPNLNALSGYWNRVAYRLGAYYGKDYIYLKEKDMPLFGATIGAGLPVRRLPYSNQYSMLNLALEVAHRGNSETALKETVYRISIGFTLSDRWFIKRKYD</sequence>
<dbReference type="SUPFAM" id="SSF56935">
    <property type="entry name" value="Porins"/>
    <property type="match status" value="1"/>
</dbReference>
<evidence type="ECO:0000256" key="1">
    <source>
        <dbReference type="SAM" id="SignalP"/>
    </source>
</evidence>
<feature type="signal peptide" evidence="1">
    <location>
        <begin position="1"/>
        <end position="24"/>
    </location>
</feature>
<dbReference type="OrthoDB" id="1491239at2"/>
<gene>
    <name evidence="2" type="ORF">SAMN05444266_105241</name>
</gene>
<evidence type="ECO:0008006" key="4">
    <source>
        <dbReference type="Google" id="ProtNLM"/>
    </source>
</evidence>
<keyword evidence="3" id="KW-1185">Reference proteome</keyword>
<dbReference type="EMBL" id="FRBL01000005">
    <property type="protein sequence ID" value="SHL85744.1"/>
    <property type="molecule type" value="Genomic_DNA"/>
</dbReference>
<accession>A0A1M7E1Z0</accession>
<dbReference type="Proteomes" id="UP000184420">
    <property type="component" value="Unassembled WGS sequence"/>
</dbReference>
<organism evidence="2 3">
    <name type="scientific">Chitinophaga jiangningensis</name>
    <dbReference type="NCBI Taxonomy" id="1419482"/>
    <lineage>
        <taxon>Bacteria</taxon>
        <taxon>Pseudomonadati</taxon>
        <taxon>Bacteroidota</taxon>
        <taxon>Chitinophagia</taxon>
        <taxon>Chitinophagales</taxon>
        <taxon>Chitinophagaceae</taxon>
        <taxon>Chitinophaga</taxon>
    </lineage>
</organism>